<dbReference type="Gene3D" id="3.40.50.150">
    <property type="entry name" value="Vaccinia Virus protein VP39"/>
    <property type="match status" value="1"/>
</dbReference>
<dbReference type="InterPro" id="IPR029063">
    <property type="entry name" value="SAM-dependent_MTases_sf"/>
</dbReference>
<dbReference type="GO" id="GO:0032259">
    <property type="term" value="P:methylation"/>
    <property type="evidence" value="ECO:0007669"/>
    <property type="project" value="UniProtKB-KW"/>
</dbReference>
<dbReference type="Pfam" id="PF13649">
    <property type="entry name" value="Methyltransf_25"/>
    <property type="match status" value="1"/>
</dbReference>
<keyword evidence="3" id="KW-1185">Reference proteome</keyword>
<comment type="caution">
    <text evidence="2">The sequence shown here is derived from an EMBL/GenBank/DDBJ whole genome shotgun (WGS) entry which is preliminary data.</text>
</comment>
<gene>
    <name evidence="2" type="ORF">Air01nite_28780</name>
</gene>
<dbReference type="Proteomes" id="UP000624325">
    <property type="component" value="Unassembled WGS sequence"/>
</dbReference>
<evidence type="ECO:0000313" key="2">
    <source>
        <dbReference type="EMBL" id="GIF56783.1"/>
    </source>
</evidence>
<dbReference type="EMBL" id="BONC01000017">
    <property type="protein sequence ID" value="GIF56783.1"/>
    <property type="molecule type" value="Genomic_DNA"/>
</dbReference>
<evidence type="ECO:0000259" key="1">
    <source>
        <dbReference type="Pfam" id="PF13649"/>
    </source>
</evidence>
<feature type="domain" description="Methyltransferase" evidence="1">
    <location>
        <begin position="54"/>
        <end position="139"/>
    </location>
</feature>
<dbReference type="RefSeq" id="WP_203702714.1">
    <property type="nucleotide sequence ID" value="NZ_BAAALU010000004.1"/>
</dbReference>
<protein>
    <submittedName>
        <fullName evidence="2">Methyltransferase type 12</fullName>
    </submittedName>
</protein>
<accession>A0ABQ4C1X3</accession>
<dbReference type="SUPFAM" id="SSF53335">
    <property type="entry name" value="S-adenosyl-L-methionine-dependent methyltransferases"/>
    <property type="match status" value="1"/>
</dbReference>
<organism evidence="2 3">
    <name type="scientific">Asanoa iriomotensis</name>
    <dbReference type="NCBI Taxonomy" id="234613"/>
    <lineage>
        <taxon>Bacteria</taxon>
        <taxon>Bacillati</taxon>
        <taxon>Actinomycetota</taxon>
        <taxon>Actinomycetes</taxon>
        <taxon>Micromonosporales</taxon>
        <taxon>Micromonosporaceae</taxon>
        <taxon>Asanoa</taxon>
    </lineage>
</organism>
<sequence>MTAVAFEPALRRRTGHWLVHGDGRRRRLPVGRWHGDLEPALVPVLARCAGPTIDLGCGPGRVAAALARRGVATLGVDISAHAVRLTRSRGVAAVRGDVLDPLPGEGNWAHALLLDGNVGIGGDPAALLRRCGRLVRGGGTVIVECEPPGAGVWRGEARLLRGKRSGPAFRWARVGVDATAALAADAGLHTGRPLAAGRRWFVEMRRP</sequence>
<reference evidence="2 3" key="1">
    <citation type="submission" date="2021-01" db="EMBL/GenBank/DDBJ databases">
        <title>Whole genome shotgun sequence of Asanoa iriomotensis NBRC 100142.</title>
        <authorList>
            <person name="Komaki H."/>
            <person name="Tamura T."/>
        </authorList>
    </citation>
    <scope>NUCLEOTIDE SEQUENCE [LARGE SCALE GENOMIC DNA]</scope>
    <source>
        <strain evidence="2 3">NBRC 100142</strain>
    </source>
</reference>
<proteinExistence type="predicted"/>
<dbReference type="CDD" id="cd02440">
    <property type="entry name" value="AdoMet_MTases"/>
    <property type="match status" value="1"/>
</dbReference>
<name>A0ABQ4C1X3_9ACTN</name>
<evidence type="ECO:0000313" key="3">
    <source>
        <dbReference type="Proteomes" id="UP000624325"/>
    </source>
</evidence>
<keyword evidence="2" id="KW-0489">Methyltransferase</keyword>
<dbReference type="InterPro" id="IPR041698">
    <property type="entry name" value="Methyltransf_25"/>
</dbReference>
<keyword evidence="2" id="KW-0808">Transferase</keyword>
<dbReference type="GO" id="GO:0008168">
    <property type="term" value="F:methyltransferase activity"/>
    <property type="evidence" value="ECO:0007669"/>
    <property type="project" value="UniProtKB-KW"/>
</dbReference>